<dbReference type="KEGG" id="ttf:THTE_2765"/>
<proteinExistence type="predicted"/>
<organism evidence="1 2">
    <name type="scientific">Thermogutta terrifontis</name>
    <dbReference type="NCBI Taxonomy" id="1331910"/>
    <lineage>
        <taxon>Bacteria</taxon>
        <taxon>Pseudomonadati</taxon>
        <taxon>Planctomycetota</taxon>
        <taxon>Planctomycetia</taxon>
        <taxon>Pirellulales</taxon>
        <taxon>Thermoguttaceae</taxon>
        <taxon>Thermogutta</taxon>
    </lineage>
</organism>
<gene>
    <name evidence="1" type="ORF">THTE_2765</name>
</gene>
<dbReference type="EMBL" id="CP018477">
    <property type="protein sequence ID" value="ASV75367.1"/>
    <property type="molecule type" value="Genomic_DNA"/>
</dbReference>
<protein>
    <submittedName>
        <fullName evidence="1">Uncharacterized protein</fullName>
    </submittedName>
</protein>
<dbReference type="AlphaFoldDB" id="A0A286RHD8"/>
<evidence type="ECO:0000313" key="1">
    <source>
        <dbReference type="EMBL" id="ASV75367.1"/>
    </source>
</evidence>
<sequence>MLSVPIIAELEYWECRLTYRGIMMLARCFQLNHRRMLLLPSISDHRLSDIED</sequence>
<accession>A0A286RHD8</accession>
<name>A0A286RHD8_9BACT</name>
<dbReference type="Proteomes" id="UP000215086">
    <property type="component" value="Chromosome"/>
</dbReference>
<keyword evidence="2" id="KW-1185">Reference proteome</keyword>
<evidence type="ECO:0000313" key="2">
    <source>
        <dbReference type="Proteomes" id="UP000215086"/>
    </source>
</evidence>
<reference evidence="1 2" key="1">
    <citation type="journal article" name="Front. Microbiol.">
        <title>Sugar Metabolism of the First Thermophilic Planctomycete Thermogutta terrifontis: Comparative Genomic and Transcriptomic Approaches.</title>
        <authorList>
            <person name="Elcheninov A.G."/>
            <person name="Menzel P."/>
            <person name="Gudbergsdottir S.R."/>
            <person name="Slesarev A.I."/>
            <person name="Kadnikov V.V."/>
            <person name="Krogh A."/>
            <person name="Bonch-Osmolovskaya E.A."/>
            <person name="Peng X."/>
            <person name="Kublanov I.V."/>
        </authorList>
    </citation>
    <scope>NUCLEOTIDE SEQUENCE [LARGE SCALE GENOMIC DNA]</scope>
    <source>
        <strain evidence="1 2">R1</strain>
    </source>
</reference>